<reference evidence="1 2" key="1">
    <citation type="journal article" date="2014" name="Am. J. Bot.">
        <title>Genome assembly and annotation for red clover (Trifolium pratense; Fabaceae).</title>
        <authorList>
            <person name="Istvanek J."/>
            <person name="Jaros M."/>
            <person name="Krenek A."/>
            <person name="Repkova J."/>
        </authorList>
    </citation>
    <scope>NUCLEOTIDE SEQUENCE [LARGE SCALE GENOMIC DNA]</scope>
    <source>
        <strain evidence="2">cv. Tatra</strain>
        <tissue evidence="1">Young leaves</tissue>
    </source>
</reference>
<dbReference type="AlphaFoldDB" id="A0A2K3LZR0"/>
<sequence length="52" mass="5839">MKKEGRASRELGQSLGRDSKSNRRAFVGLRSIKNGVLGRFELKIAMLSTLFQ</sequence>
<organism evidence="1 2">
    <name type="scientific">Trifolium pratense</name>
    <name type="common">Red clover</name>
    <dbReference type="NCBI Taxonomy" id="57577"/>
    <lineage>
        <taxon>Eukaryota</taxon>
        <taxon>Viridiplantae</taxon>
        <taxon>Streptophyta</taxon>
        <taxon>Embryophyta</taxon>
        <taxon>Tracheophyta</taxon>
        <taxon>Spermatophyta</taxon>
        <taxon>Magnoliopsida</taxon>
        <taxon>eudicotyledons</taxon>
        <taxon>Gunneridae</taxon>
        <taxon>Pentapetalae</taxon>
        <taxon>rosids</taxon>
        <taxon>fabids</taxon>
        <taxon>Fabales</taxon>
        <taxon>Fabaceae</taxon>
        <taxon>Papilionoideae</taxon>
        <taxon>50 kb inversion clade</taxon>
        <taxon>NPAAA clade</taxon>
        <taxon>Hologalegina</taxon>
        <taxon>IRL clade</taxon>
        <taxon>Trifolieae</taxon>
        <taxon>Trifolium</taxon>
    </lineage>
</organism>
<evidence type="ECO:0000313" key="1">
    <source>
        <dbReference type="EMBL" id="PNX84011.1"/>
    </source>
</evidence>
<evidence type="ECO:0000313" key="2">
    <source>
        <dbReference type="Proteomes" id="UP000236291"/>
    </source>
</evidence>
<protein>
    <submittedName>
        <fullName evidence="1">Uncharacterized protein</fullName>
    </submittedName>
</protein>
<feature type="non-terminal residue" evidence="1">
    <location>
        <position position="52"/>
    </location>
</feature>
<name>A0A2K3LZR0_TRIPR</name>
<comment type="caution">
    <text evidence="1">The sequence shown here is derived from an EMBL/GenBank/DDBJ whole genome shotgun (WGS) entry which is preliminary data.</text>
</comment>
<dbReference type="EMBL" id="ASHM01045384">
    <property type="protein sequence ID" value="PNX84011.1"/>
    <property type="molecule type" value="Genomic_DNA"/>
</dbReference>
<accession>A0A2K3LZR0</accession>
<dbReference type="Proteomes" id="UP000236291">
    <property type="component" value="Unassembled WGS sequence"/>
</dbReference>
<proteinExistence type="predicted"/>
<gene>
    <name evidence="1" type="ORF">L195_g040063</name>
</gene>
<reference evidence="1 2" key="2">
    <citation type="journal article" date="2017" name="Front. Plant Sci.">
        <title>Gene Classification and Mining of Molecular Markers Useful in Red Clover (Trifolium pratense) Breeding.</title>
        <authorList>
            <person name="Istvanek J."/>
            <person name="Dluhosova J."/>
            <person name="Dluhos P."/>
            <person name="Patkova L."/>
            <person name="Nedelnik J."/>
            <person name="Repkova J."/>
        </authorList>
    </citation>
    <scope>NUCLEOTIDE SEQUENCE [LARGE SCALE GENOMIC DNA]</scope>
    <source>
        <strain evidence="2">cv. Tatra</strain>
        <tissue evidence="1">Young leaves</tissue>
    </source>
</reference>